<feature type="compositionally biased region" description="Basic and acidic residues" evidence="1">
    <location>
        <begin position="61"/>
        <end position="70"/>
    </location>
</feature>
<dbReference type="OrthoDB" id="3533814at2759"/>
<evidence type="ECO:0000313" key="5">
    <source>
        <dbReference type="Proteomes" id="UP000012045"/>
    </source>
</evidence>
<gene>
    <name evidence="4" type="ORF">BcDW1_1157</name>
</gene>
<keyword evidence="2" id="KW-0472">Membrane</keyword>
<dbReference type="AlphaFoldDB" id="M7V2B6"/>
<dbReference type="Proteomes" id="UP000012045">
    <property type="component" value="Unassembled WGS sequence"/>
</dbReference>
<reference evidence="5" key="1">
    <citation type="journal article" date="2013" name="Genome Announc.">
        <title>Draft genome sequence of Botrytis cinerea BcDW1, inoculum for noble rot of grape berries.</title>
        <authorList>
            <person name="Blanco-Ulate B."/>
            <person name="Allen G."/>
            <person name="Powell A.L."/>
            <person name="Cantu D."/>
        </authorList>
    </citation>
    <scope>NUCLEOTIDE SEQUENCE [LARGE SCALE GENOMIC DNA]</scope>
    <source>
        <strain evidence="5">BcDW1</strain>
    </source>
</reference>
<evidence type="ECO:0000313" key="4">
    <source>
        <dbReference type="EMBL" id="EMR90342.1"/>
    </source>
</evidence>
<proteinExistence type="predicted"/>
<evidence type="ECO:0000259" key="3">
    <source>
        <dbReference type="Pfam" id="PF20237"/>
    </source>
</evidence>
<protein>
    <recommendedName>
        <fullName evidence="3">DUF6594 domain-containing protein</fullName>
    </recommendedName>
</protein>
<dbReference type="EMBL" id="KB707707">
    <property type="protein sequence ID" value="EMR90342.1"/>
    <property type="molecule type" value="Genomic_DNA"/>
</dbReference>
<feature type="region of interest" description="Disordered" evidence="1">
    <location>
        <begin position="30"/>
        <end position="70"/>
    </location>
</feature>
<name>M7V2B6_BOTF1</name>
<keyword evidence="2" id="KW-0812">Transmembrane</keyword>
<keyword evidence="2" id="KW-1133">Transmembrane helix</keyword>
<organism evidence="4 5">
    <name type="scientific">Botryotinia fuckeliana (strain BcDW1)</name>
    <name type="common">Noble rot fungus</name>
    <name type="synonym">Botrytis cinerea</name>
    <dbReference type="NCBI Taxonomy" id="1290391"/>
    <lineage>
        <taxon>Eukaryota</taxon>
        <taxon>Fungi</taxon>
        <taxon>Dikarya</taxon>
        <taxon>Ascomycota</taxon>
        <taxon>Pezizomycotina</taxon>
        <taxon>Leotiomycetes</taxon>
        <taxon>Helotiales</taxon>
        <taxon>Sclerotiniaceae</taxon>
        <taxon>Botrytis</taxon>
    </lineage>
</organism>
<dbReference type="InterPro" id="IPR046529">
    <property type="entry name" value="DUF6594"/>
</dbReference>
<feature type="domain" description="DUF6594" evidence="3">
    <location>
        <begin position="108"/>
        <end position="374"/>
    </location>
</feature>
<dbReference type="Pfam" id="PF20237">
    <property type="entry name" value="DUF6594"/>
    <property type="match status" value="1"/>
</dbReference>
<dbReference type="PANTHER" id="PTHR34502:SF5">
    <property type="entry name" value="DUF6594 DOMAIN-CONTAINING PROTEIN"/>
    <property type="match status" value="1"/>
</dbReference>
<feature type="transmembrane region" description="Helical" evidence="2">
    <location>
        <begin position="312"/>
        <end position="334"/>
    </location>
</feature>
<dbReference type="PANTHER" id="PTHR34502">
    <property type="entry name" value="DUF6594 DOMAIN-CONTAINING PROTEIN-RELATED"/>
    <property type="match status" value="1"/>
</dbReference>
<accession>M7V2B6</accession>
<evidence type="ECO:0000256" key="2">
    <source>
        <dbReference type="SAM" id="Phobius"/>
    </source>
</evidence>
<sequence>MEPDLEATAEAPRANTAVRFLQQLDNTAKDNEREAVISSQSVQSGGIRRRNTDQYAGAVRESTKSSVDTERTLTQERLRKDNDKPSHKELMENLKKDYIWEDFETGIPKLARFLGTHKDFAIFRAFHENHIRILIYKEIELTDIARELRRRDNKDLAALNTAAFYRLKGHLHEQESEGVISEDNESQYDTWTKDTLMSLLETKQMQYDKTLLVYAKINALYRPPKRIYDSVFHWILNNRPLGVKRLNGYEAEEFIYHHNDFISLDNKERDNPFKEVLSSHLFKYPGSPLKQFLKIKGDDQTSYYDEGLQSGLAQILSLIVLTSMLIAPICLLFLLDLSRGLMVLVVLVFTILVYIVVTLGTPASQFEAFVATVA</sequence>
<feature type="transmembrane region" description="Helical" evidence="2">
    <location>
        <begin position="341"/>
        <end position="360"/>
    </location>
</feature>
<dbReference type="HOGENOM" id="CLU_739643_0_0_1"/>
<evidence type="ECO:0000256" key="1">
    <source>
        <dbReference type="SAM" id="MobiDB-lite"/>
    </source>
</evidence>